<dbReference type="SUPFAM" id="SSF81321">
    <property type="entry name" value="Family A G protein-coupled receptor-like"/>
    <property type="match status" value="1"/>
</dbReference>
<sequence length="345" mass="39757">MSTTGLPVLYGLMFLPSASGNVISLWFFSRLSRRSSTHIYLMNLAVSNMVVTTGMPFQILFYGYTLYVPYNSTQCSMILQITNILTHCSMCVSVTIFCWIAISRYATLVRYKEQEQDKSASTYEKILFNQILKTFRNTKFAGYLCACVWISFLCSSITLFLMKKNSELDTCCSFEAEFGQGRSDISSITESSCFFLFFFIVVLFYGFFLKHIKKLQNNSCIEKKHLVHKKVKKNITVIMVLLLVCFAPYHLIKFFFVGYHHLQGCQDLRVIVEIKNCFLCLAEFRSCTDPIVYFCLDEAFQKAIRNFFEKPSKGQKEDSTANKLSITEYKLTGRTRYTTTEESCG</sequence>
<evidence type="ECO:0000313" key="8">
    <source>
        <dbReference type="Proteomes" id="UP001181693"/>
    </source>
</evidence>
<feature type="domain" description="G-protein coupled receptors family 1 profile" evidence="6">
    <location>
        <begin position="20"/>
        <end position="293"/>
    </location>
</feature>
<name>A0AAV3B7R8_PYXAD</name>
<feature type="transmembrane region" description="Helical" evidence="5">
    <location>
        <begin position="233"/>
        <end position="252"/>
    </location>
</feature>
<feature type="transmembrane region" description="Helical" evidence="5">
    <location>
        <begin position="6"/>
        <end position="28"/>
    </location>
</feature>
<keyword evidence="8" id="KW-1185">Reference proteome</keyword>
<evidence type="ECO:0000256" key="4">
    <source>
        <dbReference type="ARBA" id="ARBA00023136"/>
    </source>
</evidence>
<evidence type="ECO:0000259" key="6">
    <source>
        <dbReference type="PROSITE" id="PS50262"/>
    </source>
</evidence>
<keyword evidence="3 5" id="KW-1133">Transmembrane helix</keyword>
<gene>
    <name evidence="7" type="ORF">GDO54_001670</name>
</gene>
<dbReference type="PANTHER" id="PTHR47392:SF1">
    <property type="entry name" value="G-PROTEIN COUPLED RECEPTOR 82-RELATED"/>
    <property type="match status" value="1"/>
</dbReference>
<proteinExistence type="predicted"/>
<accession>A0AAV3B7R8</accession>
<feature type="transmembrane region" description="Helical" evidence="5">
    <location>
        <begin position="194"/>
        <end position="212"/>
    </location>
</feature>
<comment type="subcellular location">
    <subcellularLocation>
        <location evidence="1">Membrane</location>
    </subcellularLocation>
</comment>
<evidence type="ECO:0000256" key="2">
    <source>
        <dbReference type="ARBA" id="ARBA00022692"/>
    </source>
</evidence>
<dbReference type="GO" id="GO:0016020">
    <property type="term" value="C:membrane"/>
    <property type="evidence" value="ECO:0007669"/>
    <property type="project" value="UniProtKB-SubCell"/>
</dbReference>
<dbReference type="PROSITE" id="PS50262">
    <property type="entry name" value="G_PROTEIN_RECEP_F1_2"/>
    <property type="match status" value="1"/>
</dbReference>
<feature type="transmembrane region" description="Helical" evidence="5">
    <location>
        <begin position="84"/>
        <end position="102"/>
    </location>
</feature>
<dbReference type="Pfam" id="PF00001">
    <property type="entry name" value="7tm_1"/>
    <property type="match status" value="1"/>
</dbReference>
<dbReference type="EMBL" id="DYDO01000001">
    <property type="protein sequence ID" value="DBA34067.1"/>
    <property type="molecule type" value="Genomic_DNA"/>
</dbReference>
<reference evidence="7" key="1">
    <citation type="thesis" date="2020" institute="ProQuest LLC" country="789 East Eisenhower Parkway, Ann Arbor, MI, USA">
        <title>Comparative Genomics and Chromosome Evolution.</title>
        <authorList>
            <person name="Mudd A.B."/>
        </authorList>
    </citation>
    <scope>NUCLEOTIDE SEQUENCE</scope>
    <source>
        <strain evidence="7">1538</strain>
        <tissue evidence="7">Blood</tissue>
    </source>
</reference>
<keyword evidence="4 5" id="KW-0472">Membrane</keyword>
<dbReference type="GO" id="GO:0004930">
    <property type="term" value="F:G protein-coupled receptor activity"/>
    <property type="evidence" value="ECO:0007669"/>
    <property type="project" value="InterPro"/>
</dbReference>
<organism evidence="7 8">
    <name type="scientific">Pyxicephalus adspersus</name>
    <name type="common">African bullfrog</name>
    <dbReference type="NCBI Taxonomy" id="30357"/>
    <lineage>
        <taxon>Eukaryota</taxon>
        <taxon>Metazoa</taxon>
        <taxon>Chordata</taxon>
        <taxon>Craniata</taxon>
        <taxon>Vertebrata</taxon>
        <taxon>Euteleostomi</taxon>
        <taxon>Amphibia</taxon>
        <taxon>Batrachia</taxon>
        <taxon>Anura</taxon>
        <taxon>Neobatrachia</taxon>
        <taxon>Ranoidea</taxon>
        <taxon>Pyxicephalidae</taxon>
        <taxon>Pyxicephalinae</taxon>
        <taxon>Pyxicephalus</taxon>
    </lineage>
</organism>
<evidence type="ECO:0000256" key="3">
    <source>
        <dbReference type="ARBA" id="ARBA00022989"/>
    </source>
</evidence>
<dbReference type="AlphaFoldDB" id="A0AAV3B7R8"/>
<dbReference type="PANTHER" id="PTHR47392">
    <property type="entry name" value="G-PROTEIN COUPLED RECEPTOR 82-RELATED"/>
    <property type="match status" value="1"/>
</dbReference>
<evidence type="ECO:0000256" key="5">
    <source>
        <dbReference type="SAM" id="Phobius"/>
    </source>
</evidence>
<protein>
    <recommendedName>
        <fullName evidence="6">G-protein coupled receptors family 1 profile domain-containing protein</fullName>
    </recommendedName>
</protein>
<comment type="caution">
    <text evidence="7">The sequence shown here is derived from an EMBL/GenBank/DDBJ whole genome shotgun (WGS) entry which is preliminary data.</text>
</comment>
<keyword evidence="2 5" id="KW-0812">Transmembrane</keyword>
<dbReference type="Proteomes" id="UP001181693">
    <property type="component" value="Unassembled WGS sequence"/>
</dbReference>
<dbReference type="Gene3D" id="1.20.1070.10">
    <property type="entry name" value="Rhodopsin 7-helix transmembrane proteins"/>
    <property type="match status" value="1"/>
</dbReference>
<evidence type="ECO:0000256" key="1">
    <source>
        <dbReference type="ARBA" id="ARBA00004370"/>
    </source>
</evidence>
<evidence type="ECO:0000313" key="7">
    <source>
        <dbReference type="EMBL" id="DBA34067.1"/>
    </source>
</evidence>
<dbReference type="InterPro" id="IPR042804">
    <property type="entry name" value="GPR82"/>
</dbReference>
<dbReference type="InterPro" id="IPR017452">
    <property type="entry name" value="GPCR_Rhodpsn_7TM"/>
</dbReference>
<feature type="transmembrane region" description="Helical" evidence="5">
    <location>
        <begin position="40"/>
        <end position="64"/>
    </location>
</feature>
<dbReference type="InterPro" id="IPR000276">
    <property type="entry name" value="GPCR_Rhodpsn"/>
</dbReference>
<dbReference type="PRINTS" id="PR00237">
    <property type="entry name" value="GPCRRHODOPSN"/>
</dbReference>
<feature type="transmembrane region" description="Helical" evidence="5">
    <location>
        <begin position="140"/>
        <end position="161"/>
    </location>
</feature>